<evidence type="ECO:0000256" key="1">
    <source>
        <dbReference type="ARBA" id="ARBA00023015"/>
    </source>
</evidence>
<keyword evidence="3" id="KW-0804">Transcription</keyword>
<protein>
    <recommendedName>
        <fullName evidence="4">HTH luxR-type domain-containing protein</fullName>
    </recommendedName>
</protein>
<accession>A0ABN7QRG2</accession>
<dbReference type="InterPro" id="IPR036693">
    <property type="entry name" value="TF_LuxR_autoind-bd_dom_sf"/>
</dbReference>
<dbReference type="InterPro" id="IPR005143">
    <property type="entry name" value="TF_LuxR_autoind-bd_dom"/>
</dbReference>
<sequence length="290" mass="31806">MSCIAISGYVHLTWQHRPGRGGVDGVAMMNHVLPRRANGESSGLLPAGKSLKAAALTLAMPFACAVDVPSLVDSFESAVHALGFPYYVISRVARSGSSSAPRTVLELICAQYPDDWLRHYQHLNYASTDPVHRAAFARAVPYRWQDITGMNRAERRVLDEARDAGLPGGLSIPVHQPGGSILLFSLSGPPHSVNTAIDSRLAYIISTQFHLELQRLAPIPRRRPAHFLSPRQRECLAWVAQGKTSWEISRILNLSPHTVDYHIGEAMERLNVHSRTAAAVNATVQGFVQI</sequence>
<comment type="caution">
    <text evidence="5">The sequence shown here is derived from an EMBL/GenBank/DDBJ whole genome shotgun (WGS) entry which is preliminary data.</text>
</comment>
<dbReference type="Pfam" id="PF00196">
    <property type="entry name" value="GerE"/>
    <property type="match status" value="1"/>
</dbReference>
<name>A0ABN7QRG2_9BURK</name>
<keyword evidence="2" id="KW-0238">DNA-binding</keyword>
<dbReference type="EMBL" id="CAJQYY010000025">
    <property type="protein sequence ID" value="CAG4913208.1"/>
    <property type="molecule type" value="Genomic_DNA"/>
</dbReference>
<dbReference type="Pfam" id="PF03472">
    <property type="entry name" value="Autoind_bind"/>
    <property type="match status" value="1"/>
</dbReference>
<dbReference type="InterPro" id="IPR016032">
    <property type="entry name" value="Sig_transdc_resp-reg_C-effctor"/>
</dbReference>
<dbReference type="SMART" id="SM00421">
    <property type="entry name" value="HTH_LUXR"/>
    <property type="match status" value="1"/>
</dbReference>
<dbReference type="InterPro" id="IPR036388">
    <property type="entry name" value="WH-like_DNA-bd_sf"/>
</dbReference>
<gene>
    <name evidence="5" type="ORF">R54767_03975</name>
</gene>
<dbReference type="Proteomes" id="UP000789752">
    <property type="component" value="Unassembled WGS sequence"/>
</dbReference>
<evidence type="ECO:0000256" key="2">
    <source>
        <dbReference type="ARBA" id="ARBA00023125"/>
    </source>
</evidence>
<dbReference type="Gene3D" id="1.10.10.10">
    <property type="entry name" value="Winged helix-like DNA-binding domain superfamily/Winged helix DNA-binding domain"/>
    <property type="match status" value="1"/>
</dbReference>
<dbReference type="SUPFAM" id="SSF75516">
    <property type="entry name" value="Pheromone-binding domain of LuxR-like quorum-sensing transcription factors"/>
    <property type="match status" value="1"/>
</dbReference>
<organism evidence="5 6">
    <name type="scientific">Paraburkholderia gardini</name>
    <dbReference type="NCBI Taxonomy" id="2823469"/>
    <lineage>
        <taxon>Bacteria</taxon>
        <taxon>Pseudomonadati</taxon>
        <taxon>Pseudomonadota</taxon>
        <taxon>Betaproteobacteria</taxon>
        <taxon>Burkholderiales</taxon>
        <taxon>Burkholderiaceae</taxon>
        <taxon>Paraburkholderia</taxon>
    </lineage>
</organism>
<dbReference type="PANTHER" id="PTHR44688">
    <property type="entry name" value="DNA-BINDING TRANSCRIPTIONAL ACTIVATOR DEVR_DOSR"/>
    <property type="match status" value="1"/>
</dbReference>
<dbReference type="Gene3D" id="3.30.450.80">
    <property type="entry name" value="Transcription factor LuxR-like, autoinducer-binding domain"/>
    <property type="match status" value="1"/>
</dbReference>
<feature type="domain" description="HTH luxR-type" evidence="4">
    <location>
        <begin position="221"/>
        <end position="286"/>
    </location>
</feature>
<dbReference type="PROSITE" id="PS50043">
    <property type="entry name" value="HTH_LUXR_2"/>
    <property type="match status" value="1"/>
</dbReference>
<evidence type="ECO:0000259" key="4">
    <source>
        <dbReference type="PROSITE" id="PS50043"/>
    </source>
</evidence>
<reference evidence="5 6" key="1">
    <citation type="submission" date="2021-04" db="EMBL/GenBank/DDBJ databases">
        <authorList>
            <person name="Vanwijnsberghe S."/>
        </authorList>
    </citation>
    <scope>NUCLEOTIDE SEQUENCE [LARGE SCALE GENOMIC DNA]</scope>
    <source>
        <strain evidence="5 6">LMG 32171</strain>
    </source>
</reference>
<evidence type="ECO:0000256" key="3">
    <source>
        <dbReference type="ARBA" id="ARBA00023163"/>
    </source>
</evidence>
<evidence type="ECO:0000313" key="5">
    <source>
        <dbReference type="EMBL" id="CAG4913208.1"/>
    </source>
</evidence>
<dbReference type="InterPro" id="IPR000792">
    <property type="entry name" value="Tscrpt_reg_LuxR_C"/>
</dbReference>
<keyword evidence="1" id="KW-0805">Transcription regulation</keyword>
<dbReference type="CDD" id="cd06170">
    <property type="entry name" value="LuxR_C_like"/>
    <property type="match status" value="1"/>
</dbReference>
<evidence type="ECO:0000313" key="6">
    <source>
        <dbReference type="Proteomes" id="UP000789752"/>
    </source>
</evidence>
<proteinExistence type="predicted"/>
<dbReference type="SUPFAM" id="SSF46894">
    <property type="entry name" value="C-terminal effector domain of the bipartite response regulators"/>
    <property type="match status" value="1"/>
</dbReference>
<keyword evidence="6" id="KW-1185">Reference proteome</keyword>
<dbReference type="PRINTS" id="PR00038">
    <property type="entry name" value="HTHLUXR"/>
</dbReference>
<dbReference type="PANTHER" id="PTHR44688:SF16">
    <property type="entry name" value="DNA-BINDING TRANSCRIPTIONAL ACTIVATOR DEVR_DOSR"/>
    <property type="match status" value="1"/>
</dbReference>